<comment type="caution">
    <text evidence="2">The sequence shown here is derived from an EMBL/GenBank/DDBJ whole genome shotgun (WGS) entry which is preliminary data.</text>
</comment>
<accession>A0AAD3S8D2</accession>
<proteinExistence type="predicted"/>
<dbReference type="Proteomes" id="UP001279734">
    <property type="component" value="Unassembled WGS sequence"/>
</dbReference>
<keyword evidence="3" id="KW-1185">Reference proteome</keyword>
<organism evidence="2 3">
    <name type="scientific">Nepenthes gracilis</name>
    <name type="common">Slender pitcher plant</name>
    <dbReference type="NCBI Taxonomy" id="150966"/>
    <lineage>
        <taxon>Eukaryota</taxon>
        <taxon>Viridiplantae</taxon>
        <taxon>Streptophyta</taxon>
        <taxon>Embryophyta</taxon>
        <taxon>Tracheophyta</taxon>
        <taxon>Spermatophyta</taxon>
        <taxon>Magnoliopsida</taxon>
        <taxon>eudicotyledons</taxon>
        <taxon>Gunneridae</taxon>
        <taxon>Pentapetalae</taxon>
        <taxon>Caryophyllales</taxon>
        <taxon>Nepenthaceae</taxon>
        <taxon>Nepenthes</taxon>
    </lineage>
</organism>
<dbReference type="EMBL" id="BSYO01000006">
    <property type="protein sequence ID" value="GMH06395.1"/>
    <property type="molecule type" value="Genomic_DNA"/>
</dbReference>
<protein>
    <submittedName>
        <fullName evidence="2">Uncharacterized protein</fullName>
    </submittedName>
</protein>
<sequence>MHIIPKEERPRLPLSWEDYRPSVKRGLGTVPSGPRAATSKPQPPVEWPEATRKPCPCTKWPISGIVRASTMRRVVQKRPCPDFDSISKGSQVTRYLGLAPNDPKAATTEPRPNVVGTRAAQRIMVPN</sequence>
<evidence type="ECO:0000256" key="1">
    <source>
        <dbReference type="SAM" id="MobiDB-lite"/>
    </source>
</evidence>
<dbReference type="AlphaFoldDB" id="A0AAD3S8D2"/>
<gene>
    <name evidence="2" type="ORF">Nepgr_008235</name>
</gene>
<evidence type="ECO:0000313" key="2">
    <source>
        <dbReference type="EMBL" id="GMH06395.1"/>
    </source>
</evidence>
<reference evidence="2" key="1">
    <citation type="submission" date="2023-05" db="EMBL/GenBank/DDBJ databases">
        <title>Nepenthes gracilis genome sequencing.</title>
        <authorList>
            <person name="Fukushima K."/>
        </authorList>
    </citation>
    <scope>NUCLEOTIDE SEQUENCE</scope>
    <source>
        <strain evidence="2">SING2019-196</strain>
    </source>
</reference>
<name>A0AAD3S8D2_NEPGR</name>
<evidence type="ECO:0000313" key="3">
    <source>
        <dbReference type="Proteomes" id="UP001279734"/>
    </source>
</evidence>
<feature type="region of interest" description="Disordered" evidence="1">
    <location>
        <begin position="24"/>
        <end position="53"/>
    </location>
</feature>